<dbReference type="OrthoDB" id="10457284at2759"/>
<gene>
    <name evidence="2" type="ORF">P167DRAFT_604300</name>
</gene>
<evidence type="ECO:0000256" key="1">
    <source>
        <dbReference type="SAM" id="SignalP"/>
    </source>
</evidence>
<dbReference type="AlphaFoldDB" id="A0A3N4L7T8"/>
<proteinExistence type="predicted"/>
<protein>
    <recommendedName>
        <fullName evidence="4">Apple domain-containing protein</fullName>
    </recommendedName>
</protein>
<name>A0A3N4L7T8_9PEZI</name>
<reference evidence="2 3" key="1">
    <citation type="journal article" date="2018" name="Nat. Ecol. Evol.">
        <title>Pezizomycetes genomes reveal the molecular basis of ectomycorrhizal truffle lifestyle.</title>
        <authorList>
            <person name="Murat C."/>
            <person name="Payen T."/>
            <person name="Noel B."/>
            <person name="Kuo A."/>
            <person name="Morin E."/>
            <person name="Chen J."/>
            <person name="Kohler A."/>
            <person name="Krizsan K."/>
            <person name="Balestrini R."/>
            <person name="Da Silva C."/>
            <person name="Montanini B."/>
            <person name="Hainaut M."/>
            <person name="Levati E."/>
            <person name="Barry K.W."/>
            <person name="Belfiori B."/>
            <person name="Cichocki N."/>
            <person name="Clum A."/>
            <person name="Dockter R.B."/>
            <person name="Fauchery L."/>
            <person name="Guy J."/>
            <person name="Iotti M."/>
            <person name="Le Tacon F."/>
            <person name="Lindquist E.A."/>
            <person name="Lipzen A."/>
            <person name="Malagnac F."/>
            <person name="Mello A."/>
            <person name="Molinier V."/>
            <person name="Miyauchi S."/>
            <person name="Poulain J."/>
            <person name="Riccioni C."/>
            <person name="Rubini A."/>
            <person name="Sitrit Y."/>
            <person name="Splivallo R."/>
            <person name="Traeger S."/>
            <person name="Wang M."/>
            <person name="Zifcakova L."/>
            <person name="Wipf D."/>
            <person name="Zambonelli A."/>
            <person name="Paolocci F."/>
            <person name="Nowrousian M."/>
            <person name="Ottonello S."/>
            <person name="Baldrian P."/>
            <person name="Spatafora J.W."/>
            <person name="Henrissat B."/>
            <person name="Nagy L.G."/>
            <person name="Aury J.M."/>
            <person name="Wincker P."/>
            <person name="Grigoriev I.V."/>
            <person name="Bonfante P."/>
            <person name="Martin F.M."/>
        </authorList>
    </citation>
    <scope>NUCLEOTIDE SEQUENCE [LARGE SCALE GENOMIC DNA]</scope>
    <source>
        <strain evidence="2 3">CCBAS932</strain>
    </source>
</reference>
<sequence length="447" mass="45730">MLISKTIGSIFRTAVFLTCINSVIGTNPVGNIVHARDGRSNPKEVANIIKSNHLDKFCSSWLGANAPATTITKTEIDTKKQHATVTVEQVLTVTKGATTVTTGVTATQGPGTAVVETSYVTDTVTNLSTDFAVVTSHIPAGTETVTTTVATSTVTSDAGIVTSIQTATSVIVSTTTSTTTITATFGTPTVTVARRDSGPAKRERRGRVPDCLEYAPDNLISAGCSLAYGPVKTIVETVTVCTTSTKAAHTTTAYISTTTVPGNIQTATSTTTITNANPTVTTIIRTTSTVFGTVSTTSITLVPSTLTETLSTTFTSTVLSTSTLLTTTTVTTSTTSTAPVATYTVCPGQNRVPGAFGIGVNAGSGVIDVPGSATAEECCLRCYDPARTQRCSGWVFSAPGFCALVYNAAGPNPSATCPNGLGDYFLITGGDPANEVGGPGPCAGNQI</sequence>
<keyword evidence="3" id="KW-1185">Reference proteome</keyword>
<organism evidence="2 3">
    <name type="scientific">Morchella conica CCBAS932</name>
    <dbReference type="NCBI Taxonomy" id="1392247"/>
    <lineage>
        <taxon>Eukaryota</taxon>
        <taxon>Fungi</taxon>
        <taxon>Dikarya</taxon>
        <taxon>Ascomycota</taxon>
        <taxon>Pezizomycotina</taxon>
        <taxon>Pezizomycetes</taxon>
        <taxon>Pezizales</taxon>
        <taxon>Morchellaceae</taxon>
        <taxon>Morchella</taxon>
    </lineage>
</organism>
<evidence type="ECO:0008006" key="4">
    <source>
        <dbReference type="Google" id="ProtNLM"/>
    </source>
</evidence>
<dbReference type="InParanoid" id="A0A3N4L7T8"/>
<dbReference type="EMBL" id="ML119119">
    <property type="protein sequence ID" value="RPB14065.1"/>
    <property type="molecule type" value="Genomic_DNA"/>
</dbReference>
<accession>A0A3N4L7T8</accession>
<evidence type="ECO:0000313" key="2">
    <source>
        <dbReference type="EMBL" id="RPB14065.1"/>
    </source>
</evidence>
<feature type="signal peptide" evidence="1">
    <location>
        <begin position="1"/>
        <end position="25"/>
    </location>
</feature>
<dbReference type="Proteomes" id="UP000277580">
    <property type="component" value="Unassembled WGS sequence"/>
</dbReference>
<dbReference type="STRING" id="1392247.A0A3N4L7T8"/>
<feature type="chain" id="PRO_5018054237" description="Apple domain-containing protein" evidence="1">
    <location>
        <begin position="26"/>
        <end position="447"/>
    </location>
</feature>
<keyword evidence="1" id="KW-0732">Signal</keyword>
<evidence type="ECO:0000313" key="3">
    <source>
        <dbReference type="Proteomes" id="UP000277580"/>
    </source>
</evidence>